<keyword evidence="9" id="KW-1185">Reference proteome</keyword>
<dbReference type="AlphaFoldDB" id="A0A3Q2ZRB6"/>
<evidence type="ECO:0000256" key="2">
    <source>
        <dbReference type="ARBA" id="ARBA00022659"/>
    </source>
</evidence>
<dbReference type="Pfam" id="PF00084">
    <property type="entry name" value="Sushi"/>
    <property type="match status" value="3"/>
</dbReference>
<keyword evidence="2 5" id="KW-0768">Sushi</keyword>
<keyword evidence="3 6" id="KW-0732">Signal</keyword>
<dbReference type="PANTHER" id="PTHR45785:SF2">
    <property type="entry name" value="COMPLEMENT FACTOR H-RELATED"/>
    <property type="match status" value="1"/>
</dbReference>
<dbReference type="InterPro" id="IPR035976">
    <property type="entry name" value="Sushi/SCR/CCP_sf"/>
</dbReference>
<evidence type="ECO:0000256" key="3">
    <source>
        <dbReference type="ARBA" id="ARBA00022729"/>
    </source>
</evidence>
<feature type="domain" description="Sushi" evidence="7">
    <location>
        <begin position="143"/>
        <end position="205"/>
    </location>
</feature>
<reference evidence="8" key="1">
    <citation type="submission" date="2025-08" db="UniProtKB">
        <authorList>
            <consortium name="Ensembl"/>
        </authorList>
    </citation>
    <scope>IDENTIFICATION</scope>
</reference>
<evidence type="ECO:0000256" key="4">
    <source>
        <dbReference type="ARBA" id="ARBA00023157"/>
    </source>
</evidence>
<comment type="subcellular location">
    <subcellularLocation>
        <location evidence="1">Virion</location>
    </subcellularLocation>
</comment>
<evidence type="ECO:0000256" key="5">
    <source>
        <dbReference type="PROSITE-ProRule" id="PRU00302"/>
    </source>
</evidence>
<dbReference type="Proteomes" id="UP000264800">
    <property type="component" value="Unplaced"/>
</dbReference>
<evidence type="ECO:0000313" key="8">
    <source>
        <dbReference type="Ensembl" id="ENSKMAP00000006358.1"/>
    </source>
</evidence>
<name>A0A3Q2ZRB6_KRYMA</name>
<feature type="domain" description="Sushi" evidence="7">
    <location>
        <begin position="221"/>
        <end position="273"/>
    </location>
</feature>
<evidence type="ECO:0000256" key="6">
    <source>
        <dbReference type="SAM" id="SignalP"/>
    </source>
</evidence>
<evidence type="ECO:0000259" key="7">
    <source>
        <dbReference type="PROSITE" id="PS50923"/>
    </source>
</evidence>
<evidence type="ECO:0000313" key="9">
    <source>
        <dbReference type="Proteomes" id="UP000264800"/>
    </source>
</evidence>
<dbReference type="Gene3D" id="2.10.70.10">
    <property type="entry name" value="Complement Module, domain 1"/>
    <property type="match status" value="3"/>
</dbReference>
<feature type="signal peptide" evidence="6">
    <location>
        <begin position="1"/>
        <end position="37"/>
    </location>
</feature>
<dbReference type="CDD" id="cd00033">
    <property type="entry name" value="CCP"/>
    <property type="match status" value="3"/>
</dbReference>
<dbReference type="STRING" id="37003.ENSKMAP00000006358"/>
<organism evidence="8 9">
    <name type="scientific">Kryptolebias marmoratus</name>
    <name type="common">Mangrove killifish</name>
    <name type="synonym">Rivulus marmoratus</name>
    <dbReference type="NCBI Taxonomy" id="37003"/>
    <lineage>
        <taxon>Eukaryota</taxon>
        <taxon>Metazoa</taxon>
        <taxon>Chordata</taxon>
        <taxon>Craniata</taxon>
        <taxon>Vertebrata</taxon>
        <taxon>Euteleostomi</taxon>
        <taxon>Actinopterygii</taxon>
        <taxon>Neopterygii</taxon>
        <taxon>Teleostei</taxon>
        <taxon>Neoteleostei</taxon>
        <taxon>Acanthomorphata</taxon>
        <taxon>Ovalentaria</taxon>
        <taxon>Atherinomorphae</taxon>
        <taxon>Cyprinodontiformes</taxon>
        <taxon>Rivulidae</taxon>
        <taxon>Kryptolebias</taxon>
    </lineage>
</organism>
<dbReference type="OMA" id="TICINGQ"/>
<feature type="domain" description="Sushi" evidence="7">
    <location>
        <begin position="42"/>
        <end position="101"/>
    </location>
</feature>
<keyword evidence="4" id="KW-1015">Disulfide bond</keyword>
<dbReference type="SMART" id="SM00032">
    <property type="entry name" value="CCP"/>
    <property type="match status" value="3"/>
</dbReference>
<dbReference type="Ensembl" id="ENSKMAT00000006466.1">
    <property type="protein sequence ID" value="ENSKMAP00000006358.1"/>
    <property type="gene ID" value="ENSKMAG00000004812.1"/>
</dbReference>
<protein>
    <recommendedName>
        <fullName evidence="7">Sushi domain-containing protein</fullName>
    </recommendedName>
</protein>
<reference evidence="8" key="2">
    <citation type="submission" date="2025-09" db="UniProtKB">
        <authorList>
            <consortium name="Ensembl"/>
        </authorList>
    </citation>
    <scope>IDENTIFICATION</scope>
</reference>
<dbReference type="PANTHER" id="PTHR45785">
    <property type="entry name" value="COMPLEMENT FACTOR H-RELATED"/>
    <property type="match status" value="1"/>
</dbReference>
<accession>A0A3Q2ZRB6</accession>
<feature type="chain" id="PRO_5018656403" description="Sushi domain-containing protein" evidence="6">
    <location>
        <begin position="38"/>
        <end position="336"/>
    </location>
</feature>
<proteinExistence type="predicted"/>
<dbReference type="PROSITE" id="PS50923">
    <property type="entry name" value="SUSHI"/>
    <property type="match status" value="3"/>
</dbReference>
<dbReference type="SUPFAM" id="SSF57535">
    <property type="entry name" value="Complement control module/SCR domain"/>
    <property type="match status" value="3"/>
</dbReference>
<dbReference type="InterPro" id="IPR000436">
    <property type="entry name" value="Sushi_SCR_CCP_dom"/>
</dbReference>
<dbReference type="GeneTree" id="ENSGT00940000154967"/>
<comment type="caution">
    <text evidence="5">Lacks conserved residue(s) required for the propagation of feature annotation.</text>
</comment>
<sequence length="336" mass="38013">CVEHLHSTLSGGLIPDNMWVMYLRFALLVWIPAVLHAQSTAQPCSAPSLEGGFFLPVQESYPHGAKISYACDNGYKPIEKGWWATSTCIKGKWILTPHCRVYKQSNMRKNITKMEPPLYKDQIKTKEKLNIYKNIVDTYTTLNSCTEPPKVLNAVIIDEDYQEVFVEDSEVEYQCKGGYVTEEGATKKSVFCRAGQWTEGPTCSNVLTDASAVFILSFSVDHCGDLPNVPNSIREGGQRSLKYTCVSFYKLEGPETVVCQSDGTWSEVPTCREDFCEMNTADYPDLENVGVKYIKNGDRHQMECTNVMQFPNFSVVKCINGKLHKTRCKYYFELIT</sequence>
<dbReference type="InterPro" id="IPR051503">
    <property type="entry name" value="ComplSys_Reg/VirEntry_Med"/>
</dbReference>
<evidence type="ECO:0000256" key="1">
    <source>
        <dbReference type="ARBA" id="ARBA00004328"/>
    </source>
</evidence>